<reference evidence="1" key="1">
    <citation type="journal article" date="2014" name="Int. J. Syst. Evol. Microbiol.">
        <title>Complete genome sequence of Corynebacterium casei LMG S-19264T (=DSM 44701T), isolated from a smear-ripened cheese.</title>
        <authorList>
            <consortium name="US DOE Joint Genome Institute (JGI-PGF)"/>
            <person name="Walter F."/>
            <person name="Albersmeier A."/>
            <person name="Kalinowski J."/>
            <person name="Ruckert C."/>
        </authorList>
    </citation>
    <scope>NUCLEOTIDE SEQUENCE</scope>
    <source>
        <strain evidence="1">VKM Ac-1401</strain>
    </source>
</reference>
<protein>
    <recommendedName>
        <fullName evidence="3">Helicase</fullName>
    </recommendedName>
</protein>
<evidence type="ECO:0000313" key="2">
    <source>
        <dbReference type="Proteomes" id="UP001142372"/>
    </source>
</evidence>
<proteinExistence type="predicted"/>
<organism evidence="1 2">
    <name type="scientific">Leifsonia poae</name>
    <dbReference type="NCBI Taxonomy" id="110933"/>
    <lineage>
        <taxon>Bacteria</taxon>
        <taxon>Bacillati</taxon>
        <taxon>Actinomycetota</taxon>
        <taxon>Actinomycetes</taxon>
        <taxon>Micrococcales</taxon>
        <taxon>Microbacteriaceae</taxon>
        <taxon>Leifsonia</taxon>
    </lineage>
</organism>
<dbReference type="RefSeq" id="WP_271176045.1">
    <property type="nucleotide sequence ID" value="NZ_BAAAJO010000001.1"/>
</dbReference>
<comment type="caution">
    <text evidence="1">The sequence shown here is derived from an EMBL/GenBank/DDBJ whole genome shotgun (WGS) entry which is preliminary data.</text>
</comment>
<sequence>MKPTDGTETTPLRLQVGGPTRAELRAALRSGGVLLNAYAETLLDHAIFDLRDREEISVVECALADLHLSTGATLPEVFSAAQSHGFELAPPDTGPYLRLAMASQANAPDSVLSAGTSPAGALTVASAPLTDDASFPKGFYLRVIEGEQWLRGFRCDDEYRFSPDDRFAFQVPGR</sequence>
<evidence type="ECO:0000313" key="1">
    <source>
        <dbReference type="EMBL" id="GLJ75364.1"/>
    </source>
</evidence>
<accession>A0A9W6H7H4</accession>
<evidence type="ECO:0008006" key="3">
    <source>
        <dbReference type="Google" id="ProtNLM"/>
    </source>
</evidence>
<dbReference type="EMBL" id="BSEN01000003">
    <property type="protein sequence ID" value="GLJ75364.1"/>
    <property type="molecule type" value="Genomic_DNA"/>
</dbReference>
<gene>
    <name evidence="1" type="ORF">GCM10017584_09380</name>
</gene>
<name>A0A9W6H7H4_9MICO</name>
<dbReference type="Proteomes" id="UP001142372">
    <property type="component" value="Unassembled WGS sequence"/>
</dbReference>
<keyword evidence="2" id="KW-1185">Reference proteome</keyword>
<dbReference type="AlphaFoldDB" id="A0A9W6H7H4"/>
<reference evidence="1" key="2">
    <citation type="submission" date="2023-01" db="EMBL/GenBank/DDBJ databases">
        <authorList>
            <person name="Sun Q."/>
            <person name="Evtushenko L."/>
        </authorList>
    </citation>
    <scope>NUCLEOTIDE SEQUENCE</scope>
    <source>
        <strain evidence="1">VKM Ac-1401</strain>
    </source>
</reference>